<dbReference type="AlphaFoldDB" id="A0AAN7TRQ3"/>
<evidence type="ECO:0000313" key="10">
    <source>
        <dbReference type="EMBL" id="KAK5578214.1"/>
    </source>
</evidence>
<evidence type="ECO:0000256" key="8">
    <source>
        <dbReference type="ARBA" id="ARBA00023271"/>
    </source>
</evidence>
<comment type="caution">
    <text evidence="10">The sequence shown here is derived from an EMBL/GenBank/DDBJ whole genome shotgun (WGS) entry which is preliminary data.</text>
</comment>
<dbReference type="GO" id="GO:0003697">
    <property type="term" value="F:single-stranded DNA binding"/>
    <property type="evidence" value="ECO:0007669"/>
    <property type="project" value="InterPro"/>
</dbReference>
<evidence type="ECO:0000256" key="2">
    <source>
        <dbReference type="ARBA" id="ARBA00007053"/>
    </source>
</evidence>
<evidence type="ECO:0000256" key="3">
    <source>
        <dbReference type="ARBA" id="ARBA00022763"/>
    </source>
</evidence>
<accession>A0AAN7TRQ3</accession>
<evidence type="ECO:0000256" key="6">
    <source>
        <dbReference type="ARBA" id="ARBA00023128"/>
    </source>
</evidence>
<sequence length="369" mass="41340">MKRFISTTSLRVVSSLNKTNNKSIVGVFNRQFTNSNSLSGVSDGKNSYTSGFTNTLTNGNKGGNKVLFDDPKFYEENKYHGISKEPFDKEIADILLADLNPNDIEIKPDGLIYLPEIKYRRILNQAFGPGGWALKPFGPPVVEGKTLIRPYALYCMGRYVAESIGEQAYSDSTPFISFATATESAKSNALVRCCKDLGIGSSLWDPVFIRQWKSENATEKWFENSKTKERRLFWVLSNGLDNKLPYPWKESDFNQVPSTSSTSSSSSSSSPISQSSINQPQQETISYHQEEQNVSKITPEQDDLEDIDIDDVVPPQLKRYAGKTWRQLVADPKGLSYLQWASSSFDNAPKVKNQAMAILEFINKSEVSQ</sequence>
<evidence type="ECO:0000313" key="11">
    <source>
        <dbReference type="Proteomes" id="UP001344447"/>
    </source>
</evidence>
<evidence type="ECO:0000256" key="9">
    <source>
        <dbReference type="SAM" id="MobiDB-lite"/>
    </source>
</evidence>
<dbReference type="InterPro" id="IPR009446">
    <property type="entry name" value="Mgm101"/>
</dbReference>
<feature type="region of interest" description="Disordered" evidence="9">
    <location>
        <begin position="255"/>
        <end position="306"/>
    </location>
</feature>
<organism evidence="10 11">
    <name type="scientific">Dictyostelium firmibasis</name>
    <dbReference type="NCBI Taxonomy" id="79012"/>
    <lineage>
        <taxon>Eukaryota</taxon>
        <taxon>Amoebozoa</taxon>
        <taxon>Evosea</taxon>
        <taxon>Eumycetozoa</taxon>
        <taxon>Dictyostelia</taxon>
        <taxon>Dictyosteliales</taxon>
        <taxon>Dictyosteliaceae</taxon>
        <taxon>Dictyostelium</taxon>
    </lineage>
</organism>
<keyword evidence="6" id="KW-0496">Mitochondrion</keyword>
<keyword evidence="7" id="KW-0234">DNA repair</keyword>
<evidence type="ECO:0000256" key="7">
    <source>
        <dbReference type="ARBA" id="ARBA00023204"/>
    </source>
</evidence>
<comment type="subcellular location">
    <subcellularLocation>
        <location evidence="1">Mitochondrion matrix</location>
        <location evidence="1">Mitochondrion nucleoid</location>
    </subcellularLocation>
</comment>
<keyword evidence="11" id="KW-1185">Reference proteome</keyword>
<dbReference type="GO" id="GO:0036297">
    <property type="term" value="P:interstrand cross-link repair"/>
    <property type="evidence" value="ECO:0007669"/>
    <property type="project" value="TreeGrafter"/>
</dbReference>
<protein>
    <recommendedName>
        <fullName evidence="12">Mitochondrial genome maintenance protein</fullName>
    </recommendedName>
</protein>
<dbReference type="GO" id="GO:0000725">
    <property type="term" value="P:recombinational repair"/>
    <property type="evidence" value="ECO:0007669"/>
    <property type="project" value="TreeGrafter"/>
</dbReference>
<keyword evidence="5" id="KW-0238">DNA-binding</keyword>
<reference evidence="10 11" key="1">
    <citation type="submission" date="2023-11" db="EMBL/GenBank/DDBJ databases">
        <title>Dfirmibasis_genome.</title>
        <authorList>
            <person name="Edelbroek B."/>
            <person name="Kjellin J."/>
            <person name="Jerlstrom-Hultqvist J."/>
            <person name="Soderbom F."/>
        </authorList>
    </citation>
    <scope>NUCLEOTIDE SEQUENCE [LARGE SCALE GENOMIC DNA]</scope>
    <source>
        <strain evidence="10 11">TNS-C-14</strain>
    </source>
</reference>
<dbReference type="Proteomes" id="UP001344447">
    <property type="component" value="Unassembled WGS sequence"/>
</dbReference>
<evidence type="ECO:0008006" key="12">
    <source>
        <dbReference type="Google" id="ProtNLM"/>
    </source>
</evidence>
<comment type="similarity">
    <text evidence="2">Belongs to the MGM101 family.</text>
</comment>
<keyword evidence="4" id="KW-0809">Transit peptide</keyword>
<evidence type="ECO:0000256" key="5">
    <source>
        <dbReference type="ARBA" id="ARBA00023125"/>
    </source>
</evidence>
<dbReference type="PANTHER" id="PTHR31404:SF0">
    <property type="entry name" value="MITOCHONDRIAL GENOME MAINTENANCE PROTEIN MGM101"/>
    <property type="match status" value="1"/>
</dbReference>
<evidence type="ECO:0000256" key="1">
    <source>
        <dbReference type="ARBA" id="ARBA00004436"/>
    </source>
</evidence>
<proteinExistence type="inferred from homology"/>
<dbReference type="Pfam" id="PF06420">
    <property type="entry name" value="Mgm101p"/>
    <property type="match status" value="1"/>
</dbReference>
<feature type="compositionally biased region" description="Low complexity" evidence="9">
    <location>
        <begin position="257"/>
        <end position="277"/>
    </location>
</feature>
<dbReference type="PANTHER" id="PTHR31404">
    <property type="entry name" value="MITOCHONDRIAL GENOME MAINTENANCE PROTEIN MGM101"/>
    <property type="match status" value="1"/>
</dbReference>
<evidence type="ECO:0000256" key="4">
    <source>
        <dbReference type="ARBA" id="ARBA00022946"/>
    </source>
</evidence>
<gene>
    <name evidence="10" type="ORF">RB653_003167</name>
</gene>
<dbReference type="EMBL" id="JAVFKY010000004">
    <property type="protein sequence ID" value="KAK5578214.1"/>
    <property type="molecule type" value="Genomic_DNA"/>
</dbReference>
<keyword evidence="8" id="KW-1135">Mitochondrion nucleoid</keyword>
<name>A0AAN7TRQ3_9MYCE</name>
<dbReference type="GO" id="GO:0000262">
    <property type="term" value="C:mitochondrial chromosome"/>
    <property type="evidence" value="ECO:0007669"/>
    <property type="project" value="InterPro"/>
</dbReference>
<keyword evidence="3" id="KW-0227">DNA damage</keyword>
<feature type="compositionally biased region" description="Polar residues" evidence="9">
    <location>
        <begin position="278"/>
        <end position="287"/>
    </location>
</feature>